<feature type="compositionally biased region" description="Polar residues" evidence="2">
    <location>
        <begin position="48"/>
        <end position="70"/>
    </location>
</feature>
<evidence type="ECO:0000256" key="2">
    <source>
        <dbReference type="SAM" id="MobiDB-lite"/>
    </source>
</evidence>
<reference evidence="3" key="1">
    <citation type="journal article" date="2011" name="PLoS Biol.">
        <title>Gene gain and loss during evolution of obligate parasitism in the white rust pathogen of Arabidopsis thaliana.</title>
        <authorList>
            <person name="Kemen E."/>
            <person name="Gardiner A."/>
            <person name="Schultz-Larsen T."/>
            <person name="Kemen A.C."/>
            <person name="Balmuth A.L."/>
            <person name="Robert-Seilaniantz A."/>
            <person name="Bailey K."/>
            <person name="Holub E."/>
            <person name="Studholme D.J."/>
            <person name="Maclean D."/>
            <person name="Jones J.D."/>
        </authorList>
    </citation>
    <scope>NUCLEOTIDE SEQUENCE</scope>
</reference>
<keyword evidence="1" id="KW-0175">Coiled coil</keyword>
<evidence type="ECO:0000313" key="3">
    <source>
        <dbReference type="EMBL" id="CCA18525.1"/>
    </source>
</evidence>
<accession>F0WBJ8</accession>
<name>F0WBJ8_9STRA</name>
<dbReference type="HOGENOM" id="CLU_786224_0_0_1"/>
<proteinExistence type="predicted"/>
<protein>
    <submittedName>
        <fullName evidence="3">AlNc14C52G4043 protein</fullName>
    </submittedName>
</protein>
<gene>
    <name evidence="3" type="primary">AlNc14C52G4043</name>
    <name evidence="3" type="ORF">ALNC14_046680</name>
</gene>
<dbReference type="AlphaFoldDB" id="F0WBJ8"/>
<dbReference type="EMBL" id="FR824097">
    <property type="protein sequence ID" value="CCA18525.1"/>
    <property type="molecule type" value="Genomic_DNA"/>
</dbReference>
<sequence>MSQRRETLSLSKLLENSSARGESDRKKSKSGPSTFRPPLRRHPPSSSAESIWNTSQQQNWRETANSQSSIGPMRSPSIPCNSFHPAQNNVASQSMQFGCSQGDLSQDFTGETYWAGGCTSQSQSTVMMSQPMLPSQDEMRPQFQPPLKRVQDHASYTEMLLRSERARPEGSPGKNHGVENLVERALVPVTKELELIKHRLGSGDSEPTKNVDDIKAVQLSIEKINKSLRRLQDQVRRSHNLFQKDRKELFGKVDAMRSEVTALRMQWKSVDEKFNAFEADNQKYWFATLEKMTKENLDNLMDNNQLNPMKNAIKDCKSDDNASLLEELYETDPYHLCSTLEKIKRARAKLSRN</sequence>
<feature type="coiled-coil region" evidence="1">
    <location>
        <begin position="214"/>
        <end position="241"/>
    </location>
</feature>
<reference evidence="3" key="2">
    <citation type="submission" date="2011-02" db="EMBL/GenBank/DDBJ databases">
        <authorList>
            <person name="MacLean D."/>
        </authorList>
    </citation>
    <scope>NUCLEOTIDE SEQUENCE</scope>
</reference>
<feature type="compositionally biased region" description="Polar residues" evidence="2">
    <location>
        <begin position="8"/>
        <end position="20"/>
    </location>
</feature>
<organism evidence="3">
    <name type="scientific">Albugo laibachii Nc14</name>
    <dbReference type="NCBI Taxonomy" id="890382"/>
    <lineage>
        <taxon>Eukaryota</taxon>
        <taxon>Sar</taxon>
        <taxon>Stramenopiles</taxon>
        <taxon>Oomycota</taxon>
        <taxon>Peronosporomycetes</taxon>
        <taxon>Albuginales</taxon>
        <taxon>Albuginaceae</taxon>
        <taxon>Albugo</taxon>
    </lineage>
</organism>
<feature type="region of interest" description="Disordered" evidence="2">
    <location>
        <begin position="1"/>
        <end position="77"/>
    </location>
</feature>
<evidence type="ECO:0000256" key="1">
    <source>
        <dbReference type="SAM" id="Coils"/>
    </source>
</evidence>